<dbReference type="FunFam" id="3.40.1190.20:FF:000001">
    <property type="entry name" value="Phosphofructokinase"/>
    <property type="match status" value="1"/>
</dbReference>
<evidence type="ECO:0000256" key="8">
    <source>
        <dbReference type="RuleBase" id="RU369061"/>
    </source>
</evidence>
<dbReference type="GO" id="GO:0005524">
    <property type="term" value="F:ATP binding"/>
    <property type="evidence" value="ECO:0007669"/>
    <property type="project" value="UniProtKB-UniRule"/>
</dbReference>
<dbReference type="SUPFAM" id="SSF53613">
    <property type="entry name" value="Ribokinase-like"/>
    <property type="match status" value="1"/>
</dbReference>
<accession>A0A1M5V2M6</accession>
<comment type="catalytic activity">
    <reaction evidence="7">
        <text>D-tagatofuranose 6-phosphate + ATP = D-tagatofuranose 1,6-bisphosphate + ADP + H(+)</text>
        <dbReference type="Rhea" id="RHEA:12420"/>
        <dbReference type="ChEBI" id="CHEBI:15378"/>
        <dbReference type="ChEBI" id="CHEBI:30616"/>
        <dbReference type="ChEBI" id="CHEBI:58694"/>
        <dbReference type="ChEBI" id="CHEBI:58695"/>
        <dbReference type="ChEBI" id="CHEBI:456216"/>
        <dbReference type="EC" id="2.7.1.144"/>
    </reaction>
</comment>
<dbReference type="InterPro" id="IPR011611">
    <property type="entry name" value="PfkB_dom"/>
</dbReference>
<gene>
    <name evidence="10" type="ORF">SAMN02745207_02025</name>
</gene>
<dbReference type="GO" id="GO:0009024">
    <property type="term" value="F:tagatose-6-phosphate kinase activity"/>
    <property type="evidence" value="ECO:0007669"/>
    <property type="project" value="UniProtKB-EC"/>
</dbReference>
<name>A0A1M5V2M6_9CLOT</name>
<evidence type="ECO:0000256" key="3">
    <source>
        <dbReference type="ARBA" id="ARBA00022741"/>
    </source>
</evidence>
<evidence type="ECO:0000313" key="11">
    <source>
        <dbReference type="Proteomes" id="UP000184447"/>
    </source>
</evidence>
<keyword evidence="11" id="KW-1185">Reference proteome</keyword>
<dbReference type="GO" id="GO:0005988">
    <property type="term" value="P:lactose metabolic process"/>
    <property type="evidence" value="ECO:0007669"/>
    <property type="project" value="UniProtKB-KW"/>
</dbReference>
<dbReference type="PROSITE" id="PS00584">
    <property type="entry name" value="PFKB_KINASES_2"/>
    <property type="match status" value="1"/>
</dbReference>
<dbReference type="GO" id="GO:2001059">
    <property type="term" value="P:D-tagatose 6-phosphate catabolic process"/>
    <property type="evidence" value="ECO:0007669"/>
    <property type="project" value="UniProtKB-UniPathway"/>
</dbReference>
<dbReference type="UniPathway" id="UPA00704">
    <property type="reaction ID" value="UER00715"/>
</dbReference>
<evidence type="ECO:0000256" key="2">
    <source>
        <dbReference type="ARBA" id="ARBA00022679"/>
    </source>
</evidence>
<dbReference type="Pfam" id="PF00294">
    <property type="entry name" value="PfkB"/>
    <property type="match status" value="1"/>
</dbReference>
<dbReference type="NCBIfam" id="TIGR03168">
    <property type="entry name" value="1-PFK"/>
    <property type="match status" value="1"/>
</dbReference>
<sequence>MIVTVTLNPALDKTMEIDDFNLEKINREKRSRVDAGGKGINVSKVIKSLGGESLATGFIAGNAGNFIKQQLDSFGIQNNFVITQGETRTNLKVVDLKNKTYTDINENGPFISEEELFNAEKKVQDSINEESVLVLSGSIPKNLSNKVYFNMITKAKEKGAKVIIDADGDLLKESIKAGPYLVKPNIDELERLYGVKLNTTDEVIECAKKLFDFGVELVVVSLGGDGSIFITREKTLIVEPIKVDVKSTVGAGDSMVAALALSLDKNYPFDEVVRLSVAAGTAAVMMEGTQAPEYEDIIRISKEVEYKYI</sequence>
<keyword evidence="7" id="KW-0423">Lactose metabolism</keyword>
<evidence type="ECO:0000256" key="4">
    <source>
        <dbReference type="ARBA" id="ARBA00022777"/>
    </source>
</evidence>
<dbReference type="InterPro" id="IPR002173">
    <property type="entry name" value="Carboh/pur_kinase_PfkB_CS"/>
</dbReference>
<protein>
    <recommendedName>
        <fullName evidence="7">Tagatose-6-phosphate kinase</fullName>
        <ecNumber evidence="7">2.7.1.144</ecNumber>
    </recommendedName>
</protein>
<comment type="similarity">
    <text evidence="1">Belongs to the carbohydrate kinase pfkB family.</text>
</comment>
<dbReference type="Gene3D" id="3.40.1190.20">
    <property type="match status" value="1"/>
</dbReference>
<dbReference type="STRING" id="1121316.SAMN02745207_02025"/>
<dbReference type="EMBL" id="FQXM01000010">
    <property type="protein sequence ID" value="SHH69469.1"/>
    <property type="molecule type" value="Genomic_DNA"/>
</dbReference>
<feature type="domain" description="Carbohydrate kinase PfkB" evidence="9">
    <location>
        <begin position="7"/>
        <end position="292"/>
    </location>
</feature>
<comment type="similarity">
    <text evidence="7">Belongs to the carbohydrate kinase PfkB family. LacC subfamily.</text>
</comment>
<dbReference type="NCBIfam" id="TIGR03828">
    <property type="entry name" value="pfkB"/>
    <property type="match status" value="1"/>
</dbReference>
<keyword evidence="2 7" id="KW-0808">Transferase</keyword>
<evidence type="ECO:0000259" key="9">
    <source>
        <dbReference type="Pfam" id="PF00294"/>
    </source>
</evidence>
<dbReference type="OrthoDB" id="9801219at2"/>
<dbReference type="GO" id="GO:0044281">
    <property type="term" value="P:small molecule metabolic process"/>
    <property type="evidence" value="ECO:0007669"/>
    <property type="project" value="UniProtKB-ARBA"/>
</dbReference>
<dbReference type="InterPro" id="IPR022463">
    <property type="entry name" value="1-PFruKinase"/>
</dbReference>
<comment type="function">
    <text evidence="8">Catalyzes the ATP-dependent phosphorylation of fructose-l-phosphate to fructose-l,6-bisphosphate.</text>
</comment>
<comment type="catalytic activity">
    <reaction evidence="6 8">
        <text>beta-D-fructose 1-phosphate + ATP = beta-D-fructose 1,6-bisphosphate + ADP + H(+)</text>
        <dbReference type="Rhea" id="RHEA:14213"/>
        <dbReference type="ChEBI" id="CHEBI:15378"/>
        <dbReference type="ChEBI" id="CHEBI:30616"/>
        <dbReference type="ChEBI" id="CHEBI:32966"/>
        <dbReference type="ChEBI" id="CHEBI:138881"/>
        <dbReference type="ChEBI" id="CHEBI:456216"/>
        <dbReference type="EC" id="2.7.1.56"/>
    </reaction>
</comment>
<dbReference type="EC" id="2.7.1.144" evidence="7"/>
<dbReference type="InterPro" id="IPR017583">
    <property type="entry name" value="Tagatose/fructose_Pkinase"/>
</dbReference>
<evidence type="ECO:0000256" key="6">
    <source>
        <dbReference type="ARBA" id="ARBA00047745"/>
    </source>
</evidence>
<reference evidence="10 11" key="1">
    <citation type="submission" date="2016-11" db="EMBL/GenBank/DDBJ databases">
        <authorList>
            <person name="Jaros S."/>
            <person name="Januszkiewicz K."/>
            <person name="Wedrychowicz H."/>
        </authorList>
    </citation>
    <scope>NUCLEOTIDE SEQUENCE [LARGE SCALE GENOMIC DNA]</scope>
    <source>
        <strain evidence="10 11">DSM 8605</strain>
    </source>
</reference>
<proteinExistence type="inferred from homology"/>
<dbReference type="GO" id="GO:0016052">
    <property type="term" value="P:carbohydrate catabolic process"/>
    <property type="evidence" value="ECO:0007669"/>
    <property type="project" value="UniProtKB-ARBA"/>
</dbReference>
<dbReference type="RefSeq" id="WP_073338323.1">
    <property type="nucleotide sequence ID" value="NZ_FQXM01000010.1"/>
</dbReference>
<keyword evidence="4 8" id="KW-0418">Kinase</keyword>
<evidence type="ECO:0000256" key="1">
    <source>
        <dbReference type="ARBA" id="ARBA00005380"/>
    </source>
</evidence>
<dbReference type="PANTHER" id="PTHR46566:SF2">
    <property type="entry name" value="ATP-DEPENDENT 6-PHOSPHOFRUCTOKINASE ISOZYME 2"/>
    <property type="match status" value="1"/>
</dbReference>
<evidence type="ECO:0000256" key="5">
    <source>
        <dbReference type="ARBA" id="ARBA00022840"/>
    </source>
</evidence>
<dbReference type="GO" id="GO:0008662">
    <property type="term" value="F:1-phosphofructokinase activity"/>
    <property type="evidence" value="ECO:0007669"/>
    <property type="project" value="UniProtKB-UniRule"/>
</dbReference>
<keyword evidence="3 7" id="KW-0547">Nucleotide-binding</keyword>
<dbReference type="CDD" id="cd01164">
    <property type="entry name" value="FruK_PfkB_like"/>
    <property type="match status" value="1"/>
</dbReference>
<dbReference type="GO" id="GO:0005829">
    <property type="term" value="C:cytosol"/>
    <property type="evidence" value="ECO:0007669"/>
    <property type="project" value="TreeGrafter"/>
</dbReference>
<organism evidence="10 11">
    <name type="scientific">Clostridium grantii DSM 8605</name>
    <dbReference type="NCBI Taxonomy" id="1121316"/>
    <lineage>
        <taxon>Bacteria</taxon>
        <taxon>Bacillati</taxon>
        <taxon>Bacillota</taxon>
        <taxon>Clostridia</taxon>
        <taxon>Eubacteriales</taxon>
        <taxon>Clostridiaceae</taxon>
        <taxon>Clostridium</taxon>
    </lineage>
</organism>
<dbReference type="PANTHER" id="PTHR46566">
    <property type="entry name" value="1-PHOSPHOFRUCTOKINASE-RELATED"/>
    <property type="match status" value="1"/>
</dbReference>
<dbReference type="InterPro" id="IPR029056">
    <property type="entry name" value="Ribokinase-like"/>
</dbReference>
<keyword evidence="5 7" id="KW-0067">ATP-binding</keyword>
<evidence type="ECO:0000313" key="10">
    <source>
        <dbReference type="EMBL" id="SHH69469.1"/>
    </source>
</evidence>
<dbReference type="PIRSF" id="PIRSF000535">
    <property type="entry name" value="1PFK/6PFK/LacC"/>
    <property type="match status" value="1"/>
</dbReference>
<dbReference type="Proteomes" id="UP000184447">
    <property type="component" value="Unassembled WGS sequence"/>
</dbReference>
<comment type="pathway">
    <text evidence="7">Carbohydrate metabolism; D-tagatose 6-phosphate degradation; D-glyceraldehyde 3-phosphate and glycerone phosphate from D-tagatose 6-phosphate: step 1/2.</text>
</comment>
<evidence type="ECO:0000256" key="7">
    <source>
        <dbReference type="PIRNR" id="PIRNR000535"/>
    </source>
</evidence>
<dbReference type="AlphaFoldDB" id="A0A1M5V2M6"/>